<feature type="non-terminal residue" evidence="9">
    <location>
        <position position="1"/>
    </location>
</feature>
<dbReference type="HOGENOM" id="CLU_1429497_0_0_1"/>
<comment type="subcellular location">
    <subcellularLocation>
        <location evidence="1">Membrane</location>
        <topology evidence="1">Multi-pass membrane protein</topology>
    </subcellularLocation>
</comment>
<keyword evidence="7" id="KW-1208">Phospholipid metabolism</keyword>
<evidence type="ECO:0000313" key="11">
    <source>
        <dbReference type="Proteomes" id="UP000014760"/>
    </source>
</evidence>
<protein>
    <recommendedName>
        <fullName evidence="12">CDP-diacylglycerol--inositol 3-phosphatidyltransferase</fullName>
    </recommendedName>
</protein>
<dbReference type="Proteomes" id="UP000014760">
    <property type="component" value="Unassembled WGS sequence"/>
</dbReference>
<dbReference type="OrthoDB" id="10251079at2759"/>
<dbReference type="GO" id="GO:0016020">
    <property type="term" value="C:membrane"/>
    <property type="evidence" value="ECO:0007669"/>
    <property type="project" value="UniProtKB-SubCell"/>
</dbReference>
<dbReference type="InterPro" id="IPR000462">
    <property type="entry name" value="CDP-OH_P_trans"/>
</dbReference>
<evidence type="ECO:0008006" key="12">
    <source>
        <dbReference type="Google" id="ProtNLM"/>
    </source>
</evidence>
<reference evidence="9 11" key="2">
    <citation type="journal article" date="2013" name="Nature">
        <title>Insights into bilaterian evolution from three spiralian genomes.</title>
        <authorList>
            <person name="Simakov O."/>
            <person name="Marletaz F."/>
            <person name="Cho S.J."/>
            <person name="Edsinger-Gonzales E."/>
            <person name="Havlak P."/>
            <person name="Hellsten U."/>
            <person name="Kuo D.H."/>
            <person name="Larsson T."/>
            <person name="Lv J."/>
            <person name="Arendt D."/>
            <person name="Savage R."/>
            <person name="Osoegawa K."/>
            <person name="de Jong P."/>
            <person name="Grimwood J."/>
            <person name="Chapman J.A."/>
            <person name="Shapiro H."/>
            <person name="Aerts A."/>
            <person name="Otillar R.P."/>
            <person name="Terry A.Y."/>
            <person name="Boore J.L."/>
            <person name="Grigoriev I.V."/>
            <person name="Lindberg D.R."/>
            <person name="Seaver E.C."/>
            <person name="Weisblat D.A."/>
            <person name="Putnam N.H."/>
            <person name="Rokhsar D.S."/>
        </authorList>
    </citation>
    <scope>NUCLEOTIDE SEQUENCE</scope>
    <source>
        <strain evidence="9 11">I ESC-2004</strain>
    </source>
</reference>
<name>R7T433_CAPTE</name>
<proteinExistence type="inferred from homology"/>
<dbReference type="GO" id="GO:0016780">
    <property type="term" value="F:phosphotransferase activity, for other substituted phosphate groups"/>
    <property type="evidence" value="ECO:0007669"/>
    <property type="project" value="InterPro"/>
</dbReference>
<reference evidence="10" key="3">
    <citation type="submission" date="2015-06" db="UniProtKB">
        <authorList>
            <consortium name="EnsemblMetazoa"/>
        </authorList>
    </citation>
    <scope>IDENTIFICATION</scope>
</reference>
<keyword evidence="6" id="KW-0472">Membrane</keyword>
<dbReference type="PANTHER" id="PTHR15362">
    <property type="entry name" value="PHOSPHATIDYLINOSITOL SYNTHASE"/>
    <property type="match status" value="1"/>
</dbReference>
<dbReference type="EMBL" id="KB312243">
    <property type="protein sequence ID" value="ELT87632.1"/>
    <property type="molecule type" value="Genomic_DNA"/>
</dbReference>
<organism evidence="9">
    <name type="scientific">Capitella teleta</name>
    <name type="common">Polychaete worm</name>
    <dbReference type="NCBI Taxonomy" id="283909"/>
    <lineage>
        <taxon>Eukaryota</taxon>
        <taxon>Metazoa</taxon>
        <taxon>Spiralia</taxon>
        <taxon>Lophotrochozoa</taxon>
        <taxon>Annelida</taxon>
        <taxon>Polychaeta</taxon>
        <taxon>Sedentaria</taxon>
        <taxon>Scolecida</taxon>
        <taxon>Capitellidae</taxon>
        <taxon>Capitella</taxon>
    </lineage>
</organism>
<dbReference type="OMA" id="KGICFAT"/>
<dbReference type="EnsemblMetazoa" id="CapteT132044">
    <property type="protein sequence ID" value="CapteP132044"/>
    <property type="gene ID" value="CapteG132044"/>
</dbReference>
<dbReference type="AlphaFoldDB" id="R7T433"/>
<dbReference type="PANTHER" id="PTHR15362:SF13">
    <property type="entry name" value="SI:CH1073-145M9.1"/>
    <property type="match status" value="1"/>
</dbReference>
<dbReference type="Pfam" id="PF01066">
    <property type="entry name" value="CDP-OH_P_transf"/>
    <property type="match status" value="1"/>
</dbReference>
<dbReference type="Gene3D" id="1.20.120.1760">
    <property type="match status" value="1"/>
</dbReference>
<dbReference type="EMBL" id="AMQN01003608">
    <property type="status" value="NOT_ANNOTATED_CDS"/>
    <property type="molecule type" value="Genomic_DNA"/>
</dbReference>
<evidence type="ECO:0000313" key="10">
    <source>
        <dbReference type="EnsemblMetazoa" id="CapteP132044"/>
    </source>
</evidence>
<evidence type="ECO:0000256" key="1">
    <source>
        <dbReference type="ARBA" id="ARBA00004141"/>
    </source>
</evidence>
<reference evidence="11" key="1">
    <citation type="submission" date="2012-12" db="EMBL/GenBank/DDBJ databases">
        <authorList>
            <person name="Hellsten U."/>
            <person name="Grimwood J."/>
            <person name="Chapman J.A."/>
            <person name="Shapiro H."/>
            <person name="Aerts A."/>
            <person name="Otillar R.P."/>
            <person name="Terry A.Y."/>
            <person name="Boore J.L."/>
            <person name="Simakov O."/>
            <person name="Marletaz F."/>
            <person name="Cho S.-J."/>
            <person name="Edsinger-Gonzales E."/>
            <person name="Havlak P."/>
            <person name="Kuo D.-H."/>
            <person name="Larsson T."/>
            <person name="Lv J."/>
            <person name="Arendt D."/>
            <person name="Savage R."/>
            <person name="Osoegawa K."/>
            <person name="de Jong P."/>
            <person name="Lindberg D.R."/>
            <person name="Seaver E.C."/>
            <person name="Weisblat D.A."/>
            <person name="Putnam N.H."/>
            <person name="Grigoriev I.V."/>
            <person name="Rokhsar D.S."/>
        </authorList>
    </citation>
    <scope>NUCLEOTIDE SEQUENCE</scope>
    <source>
        <strain evidence="11">I ESC-2004</strain>
    </source>
</reference>
<evidence type="ECO:0000256" key="5">
    <source>
        <dbReference type="ARBA" id="ARBA00023098"/>
    </source>
</evidence>
<keyword evidence="3" id="KW-0812">Transmembrane</keyword>
<evidence type="ECO:0000256" key="3">
    <source>
        <dbReference type="ARBA" id="ARBA00022692"/>
    </source>
</evidence>
<comment type="similarity">
    <text evidence="8">Belongs to the CDP-alcohol phosphatidyltransferase class-I family.</text>
</comment>
<evidence type="ECO:0000256" key="7">
    <source>
        <dbReference type="ARBA" id="ARBA00023264"/>
    </source>
</evidence>
<evidence type="ECO:0000256" key="8">
    <source>
        <dbReference type="RuleBase" id="RU003750"/>
    </source>
</evidence>
<dbReference type="PROSITE" id="PS00379">
    <property type="entry name" value="CDP_ALCOHOL_P_TRANSF"/>
    <property type="match status" value="1"/>
</dbReference>
<keyword evidence="4" id="KW-1133">Transmembrane helix</keyword>
<sequence>IAGYVRLILLIASWCFYDSRPLLSISLYCSSAFLDAVDGFLARKLNQTSAFGAWFDVVIDNLGRGMIWCRTYHIGYLVSSLEWMTFACTHQRGASWKGVNQRDPWLVRAVMANNFRNLCGVMSVGSLHVLPVWLFCDYHGLLTNWAIPLAVQHLVIGLLAAGRAMCAAVETWFIWSHIQYLCSDEANRPAAAIDADDK</sequence>
<keyword evidence="2 8" id="KW-0808">Transferase</keyword>
<keyword evidence="5" id="KW-0443">Lipid metabolism</keyword>
<dbReference type="InterPro" id="IPR043130">
    <property type="entry name" value="CDP-OH_PTrfase_TM_dom"/>
</dbReference>
<accession>R7T433</accession>
<gene>
    <name evidence="9" type="ORF">CAPTEDRAFT_132044</name>
</gene>
<evidence type="ECO:0000313" key="9">
    <source>
        <dbReference type="EMBL" id="ELT87632.1"/>
    </source>
</evidence>
<evidence type="ECO:0000256" key="2">
    <source>
        <dbReference type="ARBA" id="ARBA00022679"/>
    </source>
</evidence>
<dbReference type="GO" id="GO:0008654">
    <property type="term" value="P:phospholipid biosynthetic process"/>
    <property type="evidence" value="ECO:0007669"/>
    <property type="project" value="InterPro"/>
</dbReference>
<dbReference type="STRING" id="283909.R7T433"/>
<evidence type="ECO:0000256" key="4">
    <source>
        <dbReference type="ARBA" id="ARBA00022989"/>
    </source>
</evidence>
<evidence type="ECO:0000256" key="6">
    <source>
        <dbReference type="ARBA" id="ARBA00023136"/>
    </source>
</evidence>
<keyword evidence="11" id="KW-1185">Reference proteome</keyword>
<dbReference type="InterPro" id="IPR048254">
    <property type="entry name" value="CDP_ALCOHOL_P_TRANSF_CS"/>
</dbReference>